<name>A0A8K0SXW3_9HYPO</name>
<evidence type="ECO:0000313" key="2">
    <source>
        <dbReference type="EMBL" id="KAH7324495.1"/>
    </source>
</evidence>
<comment type="caution">
    <text evidence="2">The sequence shown here is derived from an EMBL/GenBank/DDBJ whole genome shotgun (WGS) entry which is preliminary data.</text>
</comment>
<feature type="region of interest" description="Disordered" evidence="1">
    <location>
        <begin position="45"/>
        <end position="85"/>
    </location>
</feature>
<keyword evidence="3" id="KW-1185">Reference proteome</keyword>
<dbReference type="Proteomes" id="UP000813444">
    <property type="component" value="Unassembled WGS sequence"/>
</dbReference>
<feature type="compositionally biased region" description="Low complexity" evidence="1">
    <location>
        <begin position="132"/>
        <end position="143"/>
    </location>
</feature>
<dbReference type="EMBL" id="JAGPNK010000003">
    <property type="protein sequence ID" value="KAH7324495.1"/>
    <property type="molecule type" value="Genomic_DNA"/>
</dbReference>
<protein>
    <submittedName>
        <fullName evidence="2">Uncharacterized protein</fullName>
    </submittedName>
</protein>
<evidence type="ECO:0000313" key="3">
    <source>
        <dbReference type="Proteomes" id="UP000813444"/>
    </source>
</evidence>
<accession>A0A8K0SXW3</accession>
<feature type="region of interest" description="Disordered" evidence="1">
    <location>
        <begin position="114"/>
        <end position="153"/>
    </location>
</feature>
<organism evidence="2 3">
    <name type="scientific">Stachybotrys elegans</name>
    <dbReference type="NCBI Taxonomy" id="80388"/>
    <lineage>
        <taxon>Eukaryota</taxon>
        <taxon>Fungi</taxon>
        <taxon>Dikarya</taxon>
        <taxon>Ascomycota</taxon>
        <taxon>Pezizomycotina</taxon>
        <taxon>Sordariomycetes</taxon>
        <taxon>Hypocreomycetidae</taxon>
        <taxon>Hypocreales</taxon>
        <taxon>Stachybotryaceae</taxon>
        <taxon>Stachybotrys</taxon>
    </lineage>
</organism>
<gene>
    <name evidence="2" type="ORF">B0I35DRAFT_406295</name>
</gene>
<evidence type="ECO:0000256" key="1">
    <source>
        <dbReference type="SAM" id="MobiDB-lite"/>
    </source>
</evidence>
<dbReference type="AlphaFoldDB" id="A0A8K0SXW3"/>
<feature type="compositionally biased region" description="Basic and acidic residues" evidence="1">
    <location>
        <begin position="69"/>
        <end position="82"/>
    </location>
</feature>
<sequence>MTLSIWLAVPRREETQDTGGTPIGNSGGFRVTLHTNRIEEEITPGLAADIDQGSMLMPSYDDSTASGGKPEEVRTEPAHSGERDEELQVILRELRAMGDRFAIATKEQLSVLRLLAPRSPHSPGRDVDASRRSPSSSNTNSTAGRPTKDEPRR</sequence>
<reference evidence="2" key="1">
    <citation type="journal article" date="2021" name="Nat. Commun.">
        <title>Genetic determinants of endophytism in the Arabidopsis root mycobiome.</title>
        <authorList>
            <person name="Mesny F."/>
            <person name="Miyauchi S."/>
            <person name="Thiergart T."/>
            <person name="Pickel B."/>
            <person name="Atanasova L."/>
            <person name="Karlsson M."/>
            <person name="Huettel B."/>
            <person name="Barry K.W."/>
            <person name="Haridas S."/>
            <person name="Chen C."/>
            <person name="Bauer D."/>
            <person name="Andreopoulos W."/>
            <person name="Pangilinan J."/>
            <person name="LaButti K."/>
            <person name="Riley R."/>
            <person name="Lipzen A."/>
            <person name="Clum A."/>
            <person name="Drula E."/>
            <person name="Henrissat B."/>
            <person name="Kohler A."/>
            <person name="Grigoriev I.V."/>
            <person name="Martin F.M."/>
            <person name="Hacquard S."/>
        </authorList>
    </citation>
    <scope>NUCLEOTIDE SEQUENCE</scope>
    <source>
        <strain evidence="2">MPI-CAGE-CH-0235</strain>
    </source>
</reference>
<proteinExistence type="predicted"/>